<dbReference type="EC" id="2.7.7.65" evidence="1"/>
<keyword evidence="5" id="KW-1185">Reference proteome</keyword>
<dbReference type="Proteomes" id="UP000029994">
    <property type="component" value="Unassembled WGS sequence"/>
</dbReference>
<dbReference type="NCBIfam" id="TIGR00254">
    <property type="entry name" value="GGDEF"/>
    <property type="match status" value="1"/>
</dbReference>
<accession>A0A099ML13</accession>
<evidence type="ECO:0000313" key="5">
    <source>
        <dbReference type="Proteomes" id="UP000029994"/>
    </source>
</evidence>
<dbReference type="SMART" id="SM00267">
    <property type="entry name" value="GGDEF"/>
    <property type="match status" value="1"/>
</dbReference>
<gene>
    <name evidence="4" type="ORF">EA26_04275</name>
</gene>
<evidence type="ECO:0000313" key="4">
    <source>
        <dbReference type="EMBL" id="KGK10570.1"/>
    </source>
</evidence>
<organism evidence="4 5">
    <name type="scientific">Vibrio navarrensis</name>
    <dbReference type="NCBI Taxonomy" id="29495"/>
    <lineage>
        <taxon>Bacteria</taxon>
        <taxon>Pseudomonadati</taxon>
        <taxon>Pseudomonadota</taxon>
        <taxon>Gammaproteobacteria</taxon>
        <taxon>Vibrionales</taxon>
        <taxon>Vibrionaceae</taxon>
        <taxon>Vibrio</taxon>
    </lineage>
</organism>
<name>A0A099ML13_9VIBR</name>
<comment type="caution">
    <text evidence="4">The sequence shown here is derived from an EMBL/GenBank/DDBJ whole genome shotgun (WGS) entry which is preliminary data.</text>
</comment>
<dbReference type="AlphaFoldDB" id="A0A099ML13"/>
<dbReference type="InterPro" id="IPR000160">
    <property type="entry name" value="GGDEF_dom"/>
</dbReference>
<dbReference type="SUPFAM" id="SSF55073">
    <property type="entry name" value="Nucleotide cyclase"/>
    <property type="match status" value="1"/>
</dbReference>
<dbReference type="STRING" id="29495.EA26_04275"/>
<dbReference type="Pfam" id="PF20975">
    <property type="entry name" value="DGCcoil"/>
    <property type="match status" value="1"/>
</dbReference>
<evidence type="ECO:0000256" key="2">
    <source>
        <dbReference type="ARBA" id="ARBA00034247"/>
    </source>
</evidence>
<evidence type="ECO:0000256" key="1">
    <source>
        <dbReference type="ARBA" id="ARBA00012528"/>
    </source>
</evidence>
<comment type="catalytic activity">
    <reaction evidence="2">
        <text>2 GTP = 3',3'-c-di-GMP + 2 diphosphate</text>
        <dbReference type="Rhea" id="RHEA:24898"/>
        <dbReference type="ChEBI" id="CHEBI:33019"/>
        <dbReference type="ChEBI" id="CHEBI:37565"/>
        <dbReference type="ChEBI" id="CHEBI:58805"/>
        <dbReference type="EC" id="2.7.7.65"/>
    </reaction>
</comment>
<dbReference type="Gene3D" id="3.30.70.270">
    <property type="match status" value="1"/>
</dbReference>
<feature type="domain" description="GGDEF" evidence="3">
    <location>
        <begin position="389"/>
        <end position="519"/>
    </location>
</feature>
<dbReference type="Pfam" id="PF00990">
    <property type="entry name" value="GGDEF"/>
    <property type="match status" value="1"/>
</dbReference>
<dbReference type="PROSITE" id="PS50887">
    <property type="entry name" value="GGDEF"/>
    <property type="match status" value="1"/>
</dbReference>
<dbReference type="PANTHER" id="PTHR45138">
    <property type="entry name" value="REGULATORY COMPONENTS OF SENSORY TRANSDUCTION SYSTEM"/>
    <property type="match status" value="1"/>
</dbReference>
<dbReference type="CDD" id="cd01949">
    <property type="entry name" value="GGDEF"/>
    <property type="match status" value="1"/>
</dbReference>
<proteinExistence type="predicted"/>
<dbReference type="InterPro" id="IPR048516">
    <property type="entry name" value="DGCcoil"/>
</dbReference>
<dbReference type="InterPro" id="IPR029787">
    <property type="entry name" value="Nucleotide_cyclase"/>
</dbReference>
<evidence type="ECO:0000259" key="3">
    <source>
        <dbReference type="PROSITE" id="PS50887"/>
    </source>
</evidence>
<dbReference type="GeneID" id="43682417"/>
<dbReference type="RefSeq" id="WP_039424463.1">
    <property type="nucleotide sequence ID" value="NZ_CP061845.1"/>
</dbReference>
<dbReference type="EMBL" id="JMCG01000001">
    <property type="protein sequence ID" value="KGK10570.1"/>
    <property type="molecule type" value="Genomic_DNA"/>
</dbReference>
<reference evidence="4 5" key="1">
    <citation type="submission" date="2014-04" db="EMBL/GenBank/DDBJ databases">
        <title>Genome sequencing of Vibrio navarrensis strains.</title>
        <authorList>
            <person name="Gladney L.M."/>
            <person name="Katz L.S."/>
            <person name="Marino-Ramirez L."/>
            <person name="Jordan I.K."/>
        </authorList>
    </citation>
    <scope>NUCLEOTIDE SEQUENCE [LARGE SCALE GENOMIC DNA]</scope>
    <source>
        <strain evidence="4 5">ATCC 51183</strain>
    </source>
</reference>
<protein>
    <recommendedName>
        <fullName evidence="1">diguanylate cyclase</fullName>
        <ecNumber evidence="1">2.7.7.65</ecNumber>
    </recommendedName>
</protein>
<dbReference type="GO" id="GO:0052621">
    <property type="term" value="F:diguanylate cyclase activity"/>
    <property type="evidence" value="ECO:0007669"/>
    <property type="project" value="UniProtKB-EC"/>
</dbReference>
<sequence>MGILESDIQAQLHQLSCQLDQLRLTHRDTSLKFKREQLVLKRIVTSLSAACQVSDATLSQNLQAIQRELEQQKDISRLLPRLVVLERMLRQRTVAMDKQTSFLDEQLKHSGETLQRVAGLPAQLKRELRNLMGFSHGQGRNVDHAVKLLNIYERALKIITSNSRFNFNEQNSLDRNQLDCLATELQNAITELDFEGESGDLLLDIRTKLLLGVSAEALIELTLQVLKLVIEGTHFERKASEQFLEQLNASLAANLKTSHQNVDQSQTYFEQRQQFNKELGKLVAKSRFSVDSATELEQLKATVSPLLAQIESLSQRLSLAEEKEQVLQERLQYGQHQLEAVFEVTQDYRRRLEDQAQRMLLDPLTKVYNRTAFNDRLELEYRRWIRAQHNLRVVLLDIDSFKAINDSYGYTAGDKALKIIARTIRKVAADTDTVARFGGEEFILLIPEQTDEYALNLVKKIQSEISKLPFKFREQQITITLSAVSTAFGEADNPEYVVDRLGTMLKESKQRGLNQLYWR</sequence>
<dbReference type="InterPro" id="IPR050469">
    <property type="entry name" value="Diguanylate_Cyclase"/>
</dbReference>
<dbReference type="InterPro" id="IPR043128">
    <property type="entry name" value="Rev_trsase/Diguanyl_cyclase"/>
</dbReference>
<dbReference type="PANTHER" id="PTHR45138:SF9">
    <property type="entry name" value="DIGUANYLATE CYCLASE DGCM-RELATED"/>
    <property type="match status" value="1"/>
</dbReference>
<dbReference type="eggNOG" id="COG3706">
    <property type="taxonomic scope" value="Bacteria"/>
</dbReference>